<organism evidence="2 3">
    <name type="scientific">Acyrthosiphon pisum</name>
    <name type="common">Pea aphid</name>
    <dbReference type="NCBI Taxonomy" id="7029"/>
    <lineage>
        <taxon>Eukaryota</taxon>
        <taxon>Metazoa</taxon>
        <taxon>Ecdysozoa</taxon>
        <taxon>Arthropoda</taxon>
        <taxon>Hexapoda</taxon>
        <taxon>Insecta</taxon>
        <taxon>Pterygota</taxon>
        <taxon>Neoptera</taxon>
        <taxon>Paraneoptera</taxon>
        <taxon>Hemiptera</taxon>
        <taxon>Sternorrhyncha</taxon>
        <taxon>Aphidomorpha</taxon>
        <taxon>Aphidoidea</taxon>
        <taxon>Aphididae</taxon>
        <taxon>Macrosiphini</taxon>
        <taxon>Acyrthosiphon</taxon>
    </lineage>
</organism>
<reference evidence="3" key="1">
    <citation type="submission" date="2010-06" db="EMBL/GenBank/DDBJ databases">
        <authorList>
            <person name="Jiang H."/>
            <person name="Abraham K."/>
            <person name="Ali S."/>
            <person name="Alsbrooks S.L."/>
            <person name="Anim B.N."/>
            <person name="Anosike U.S."/>
            <person name="Attaway T."/>
            <person name="Bandaranaike D.P."/>
            <person name="Battles P.K."/>
            <person name="Bell S.N."/>
            <person name="Bell A.V."/>
            <person name="Beltran B."/>
            <person name="Bickham C."/>
            <person name="Bustamante Y."/>
            <person name="Caleb T."/>
            <person name="Canada A."/>
            <person name="Cardenas V."/>
            <person name="Carter K."/>
            <person name="Chacko J."/>
            <person name="Chandrabose M.N."/>
            <person name="Chavez D."/>
            <person name="Chavez A."/>
            <person name="Chen L."/>
            <person name="Chu H.-S."/>
            <person name="Claassen K.J."/>
            <person name="Cockrell R."/>
            <person name="Collins M."/>
            <person name="Cooper J.A."/>
            <person name="Cree A."/>
            <person name="Curry S.M."/>
            <person name="Da Y."/>
            <person name="Dao M.D."/>
            <person name="Das B."/>
            <person name="Davila M.-L."/>
            <person name="Davy-Carroll L."/>
            <person name="Denson S."/>
            <person name="Dinh H."/>
            <person name="Ebong V.E."/>
            <person name="Edwards J.R."/>
            <person name="Egan A."/>
            <person name="El-Daye J."/>
            <person name="Escobedo L."/>
            <person name="Fernandez S."/>
            <person name="Fernando P.R."/>
            <person name="Flagg N."/>
            <person name="Forbes L.D."/>
            <person name="Fowler R.G."/>
            <person name="Fu Q."/>
            <person name="Gabisi R.A."/>
            <person name="Ganer J."/>
            <person name="Garbino Pronczuk A."/>
            <person name="Garcia R.M."/>
            <person name="Garner T."/>
            <person name="Garrett T.E."/>
            <person name="Gonzalez D.A."/>
            <person name="Hamid H."/>
            <person name="Hawkins E.S."/>
            <person name="Hirani K."/>
            <person name="Hogues M.E."/>
            <person name="Hollins B."/>
            <person name="Hsiao C.-H."/>
            <person name="Jabil R."/>
            <person name="James M.L."/>
            <person name="Jhangiani S.N."/>
            <person name="Johnson B."/>
            <person name="Johnson Q."/>
            <person name="Joshi V."/>
            <person name="Kalu J.B."/>
            <person name="Kam C."/>
            <person name="Kashfia A."/>
            <person name="Keebler J."/>
            <person name="Kisamo H."/>
            <person name="Kovar C.L."/>
            <person name="Lago L.A."/>
            <person name="Lai C.-Y."/>
            <person name="Laidlaw J."/>
            <person name="Lara F."/>
            <person name="Le T.-K."/>
            <person name="Lee S.L."/>
            <person name="Legall F.H."/>
            <person name="Lemon S.J."/>
            <person name="Lewis L.R."/>
            <person name="Li B."/>
            <person name="Liu Y."/>
            <person name="Liu Y.-S."/>
            <person name="Lopez J."/>
            <person name="Lozado R.J."/>
            <person name="Lu J."/>
            <person name="Madu R.C."/>
            <person name="Maheshwari M."/>
            <person name="Maheshwari R."/>
            <person name="Malloy K."/>
            <person name="Martinez E."/>
            <person name="Mathew T."/>
            <person name="Mercado I.C."/>
            <person name="Mercado C."/>
            <person name="Meyer B."/>
            <person name="Montgomery K."/>
            <person name="Morgan M.B."/>
            <person name="Munidasa M."/>
            <person name="Nazareth L.V."/>
            <person name="Nelson J."/>
            <person name="Ng B.M."/>
            <person name="Nguyen N.B."/>
            <person name="Nguyen P.Q."/>
            <person name="Nguyen T."/>
            <person name="Obregon M."/>
            <person name="Okwuonu G.O."/>
            <person name="Onwere C.G."/>
            <person name="Orozco G."/>
            <person name="Parra A."/>
            <person name="Patel S."/>
            <person name="Patil S."/>
            <person name="Perez A."/>
            <person name="Perez Y."/>
            <person name="Pham C."/>
            <person name="Primus E.L."/>
            <person name="Pu L.-L."/>
            <person name="Puazo M."/>
            <person name="Qin X."/>
            <person name="Quiroz J.B."/>
            <person name="Reese J."/>
            <person name="Richards S."/>
            <person name="Rives C.M."/>
            <person name="Robberts R."/>
            <person name="Ruiz S.J."/>
            <person name="Ruiz M.J."/>
            <person name="Santibanez J."/>
            <person name="Schneider B.W."/>
            <person name="Sisson I."/>
            <person name="Smith M."/>
            <person name="Sodergren E."/>
            <person name="Song X.-Z."/>
            <person name="Song B.B."/>
            <person name="Summersgill H."/>
            <person name="Thelus R."/>
            <person name="Thornton R.D."/>
            <person name="Trejos Z.Y."/>
            <person name="Usmani K."/>
            <person name="Vattathil S."/>
            <person name="Villasana D."/>
            <person name="Walker D.L."/>
            <person name="Wang S."/>
            <person name="Wang K."/>
            <person name="White C.S."/>
            <person name="Williams A.C."/>
            <person name="Williamson J."/>
            <person name="Wilson K."/>
            <person name="Woghiren I.O."/>
            <person name="Woodworth J.R."/>
            <person name="Worley K.C."/>
            <person name="Wright R.A."/>
            <person name="Wu W."/>
            <person name="Young L."/>
            <person name="Zhang L."/>
            <person name="Zhang J."/>
            <person name="Zhu Y."/>
            <person name="Muzny D.M."/>
            <person name="Weinstock G."/>
            <person name="Gibbs R.A."/>
        </authorList>
    </citation>
    <scope>NUCLEOTIDE SEQUENCE [LARGE SCALE GENOMIC DNA]</scope>
    <source>
        <strain evidence="3">LSR1</strain>
    </source>
</reference>
<reference evidence="2" key="2">
    <citation type="submission" date="2022-06" db="UniProtKB">
        <authorList>
            <consortium name="EnsemblMetazoa"/>
        </authorList>
    </citation>
    <scope>IDENTIFICATION</scope>
</reference>
<evidence type="ECO:0000313" key="2">
    <source>
        <dbReference type="EnsemblMetazoa" id="XP_029341055.1"/>
    </source>
</evidence>
<dbReference type="RefSeq" id="XP_029341055.1">
    <property type="nucleotide sequence ID" value="XM_029485195.1"/>
</dbReference>
<name>A0A8R2NJE5_ACYPI</name>
<dbReference type="OrthoDB" id="10403411at2759"/>
<keyword evidence="3" id="KW-1185">Reference proteome</keyword>
<evidence type="ECO:0000256" key="1">
    <source>
        <dbReference type="SAM" id="Phobius"/>
    </source>
</evidence>
<keyword evidence="1" id="KW-1133">Transmembrane helix</keyword>
<dbReference type="GeneID" id="107882537"/>
<dbReference type="EnsemblMetazoa" id="XM_029485195.1">
    <property type="protein sequence ID" value="XP_029341055.1"/>
    <property type="gene ID" value="LOC107882537"/>
</dbReference>
<dbReference type="Proteomes" id="UP000007819">
    <property type="component" value="Chromosome X"/>
</dbReference>
<sequence length="351" mass="41062">MFAHGVNDMMNYKKNRIICFSDSAGTVMVMTIRASILKPNEIEEIGSRFQKELDWLTGLDDWNDMYKREFGPLGEYDLDDHDYKAMQSDEQPHAVERELIQPILSQDQIKKTICDETFNWYINRRGPQTRLGKLKYEYIQREKQYMVEAMMKKKNVSQKQFDEYYDGIINKSDSKTEEISIIRSEADKKYRDIINKLLAANHTDEYKFDPGLKRKPALADQKLLNVELQKLWTLDFKIEREKFIDYVNKNHYKSEEVNWDQSKLVLAVISALYEAGIIVRYLTSDGTSTNLKTYKNLSCCLDPSNLKSSFTHPEDPYINIQCIVDPCHLMKICLIYMVLVASSCLVLAVMR</sequence>
<keyword evidence="1" id="KW-0472">Membrane</keyword>
<evidence type="ECO:0000313" key="3">
    <source>
        <dbReference type="Proteomes" id="UP000007819"/>
    </source>
</evidence>
<feature type="transmembrane region" description="Helical" evidence="1">
    <location>
        <begin position="329"/>
        <end position="350"/>
    </location>
</feature>
<keyword evidence="1" id="KW-0812">Transmembrane</keyword>
<proteinExistence type="predicted"/>
<protein>
    <submittedName>
        <fullName evidence="2">Uncharacterized protein</fullName>
    </submittedName>
</protein>
<dbReference type="AlphaFoldDB" id="A0A8R2NJE5"/>
<dbReference type="KEGG" id="api:107882537"/>
<accession>A0A8R2NJE5</accession>